<dbReference type="EMBL" id="CP022022">
    <property type="protein sequence ID" value="ASF42170.1"/>
    <property type="molecule type" value="Genomic_DNA"/>
</dbReference>
<name>A0A1Z4BLM3_9FLAO</name>
<reference evidence="3" key="1">
    <citation type="submission" date="2017-06" db="EMBL/GenBank/DDBJ databases">
        <title>Complete genome sequence of Capnocytophaga sp. KCOM 1579 (=ChDC OS43) isolated from a human refractory periapical abscess lesion.</title>
        <authorList>
            <person name="Kook J.-K."/>
            <person name="Park S.-N."/>
            <person name="Lim Y.K."/>
            <person name="Roh H."/>
        </authorList>
    </citation>
    <scope>NUCLEOTIDE SEQUENCE [LARGE SCALE GENOMIC DNA]</scope>
    <source>
        <strain evidence="3">ChDC OS43</strain>
    </source>
</reference>
<dbReference type="AlphaFoldDB" id="A0A1Z4BLM3"/>
<evidence type="ECO:0000313" key="3">
    <source>
        <dbReference type="Proteomes" id="UP000197007"/>
    </source>
</evidence>
<dbReference type="KEGG" id="capn:CBG49_03200"/>
<dbReference type="Proteomes" id="UP000197007">
    <property type="component" value="Chromosome"/>
</dbReference>
<feature type="chain" id="PRO_5012644887" evidence="1">
    <location>
        <begin position="18"/>
        <end position="154"/>
    </location>
</feature>
<accession>A0A1Z4BLM3</accession>
<keyword evidence="3" id="KW-1185">Reference proteome</keyword>
<proteinExistence type="predicted"/>
<sequence>MKIIFLSFFLFVGFLQAQTVVENFTQKTPLVVLPDILVKRDTIFYSNNNLNKNEKTFFEQFFREFKDNINIKYFYDELKEEVLCRFVLQKDNTTSRISFIKDSSDKRMHFEIIRIISRMKLHNLYDKRTEIYLRIVLNLEEKSDKNTPSFRIIE</sequence>
<protein>
    <submittedName>
        <fullName evidence="2">Uncharacterized protein</fullName>
    </submittedName>
</protein>
<organism evidence="2 3">
    <name type="scientific">Capnocytophaga endodontalis</name>
    <dbReference type="NCBI Taxonomy" id="2708117"/>
    <lineage>
        <taxon>Bacteria</taxon>
        <taxon>Pseudomonadati</taxon>
        <taxon>Bacteroidota</taxon>
        <taxon>Flavobacteriia</taxon>
        <taxon>Flavobacteriales</taxon>
        <taxon>Flavobacteriaceae</taxon>
        <taxon>Capnocytophaga</taxon>
    </lineage>
</organism>
<keyword evidence="1" id="KW-0732">Signal</keyword>
<feature type="signal peptide" evidence="1">
    <location>
        <begin position="1"/>
        <end position="17"/>
    </location>
</feature>
<dbReference type="RefSeq" id="WP_088593345.1">
    <property type="nucleotide sequence ID" value="NZ_CP022022.1"/>
</dbReference>
<evidence type="ECO:0000313" key="2">
    <source>
        <dbReference type="EMBL" id="ASF42170.1"/>
    </source>
</evidence>
<evidence type="ECO:0000256" key="1">
    <source>
        <dbReference type="SAM" id="SignalP"/>
    </source>
</evidence>
<gene>
    <name evidence="2" type="ORF">CBG49_03200</name>
</gene>